<dbReference type="FunCoup" id="M1Z016">
    <property type="interactions" value="28"/>
</dbReference>
<keyword evidence="2" id="KW-0677">Repeat</keyword>
<evidence type="ECO:0000256" key="1">
    <source>
        <dbReference type="ARBA" id="ARBA00022536"/>
    </source>
</evidence>
<reference evidence="5 6" key="1">
    <citation type="journal article" date="2013" name="Front. Microbiol.">
        <title>The genome of Nitrospina gracilis illuminates the metabolism and evolution of the major marine nitrite oxidizer.</title>
        <authorList>
            <person name="Luecker S."/>
            <person name="Nowka B."/>
            <person name="Rattei T."/>
            <person name="Spieck E."/>
            <person name="and Daims H."/>
        </authorList>
    </citation>
    <scope>NUCLEOTIDE SEQUENCE [LARGE SCALE GENOMIC DNA]</scope>
    <source>
        <strain evidence="5 6">3/211</strain>
    </source>
</reference>
<comment type="caution">
    <text evidence="5">The sequence shown here is derived from an EMBL/GenBank/DDBJ whole genome shotgun (WGS) entry which is preliminary data.</text>
</comment>
<evidence type="ECO:0000256" key="3">
    <source>
        <dbReference type="ARBA" id="ARBA00023157"/>
    </source>
</evidence>
<proteinExistence type="predicted"/>
<keyword evidence="6" id="KW-1185">Reference proteome</keyword>
<dbReference type="Gene3D" id="2.180.10.10">
    <property type="entry name" value="RHS repeat-associated core"/>
    <property type="match status" value="1"/>
</dbReference>
<dbReference type="InterPro" id="IPR051216">
    <property type="entry name" value="Teneurin"/>
</dbReference>
<protein>
    <recommendedName>
        <fullName evidence="4">Teneurin-like YD-shell domain-containing protein</fullName>
    </recommendedName>
</protein>
<keyword evidence="1" id="KW-0245">EGF-like domain</keyword>
<keyword evidence="3" id="KW-1015">Disulfide bond</keyword>
<dbReference type="AlphaFoldDB" id="M1Z016"/>
<dbReference type="Proteomes" id="UP000011704">
    <property type="component" value="Unassembled WGS sequence"/>
</dbReference>
<dbReference type="PANTHER" id="PTHR11219">
    <property type="entry name" value="TENEURIN AND N-ACETYLGLUCOSAMINE-1-PHOSPHODIESTER ALPHA-N-ACETYLGLUCOSAMINIDASE"/>
    <property type="match status" value="1"/>
</dbReference>
<dbReference type="NCBIfam" id="TIGR01643">
    <property type="entry name" value="YD_repeat_2x"/>
    <property type="match status" value="1"/>
</dbReference>
<dbReference type="NCBIfam" id="TIGR03696">
    <property type="entry name" value="Rhs_assc_core"/>
    <property type="match status" value="1"/>
</dbReference>
<dbReference type="EMBL" id="CAQJ01000048">
    <property type="protein sequence ID" value="CCQ90859.1"/>
    <property type="molecule type" value="Genomic_DNA"/>
</dbReference>
<evidence type="ECO:0000256" key="2">
    <source>
        <dbReference type="ARBA" id="ARBA00022737"/>
    </source>
</evidence>
<feature type="domain" description="Teneurin-like YD-shell" evidence="4">
    <location>
        <begin position="4"/>
        <end position="347"/>
    </location>
</feature>
<dbReference type="STRING" id="1266370.NITGR_430026"/>
<dbReference type="InterPro" id="IPR056823">
    <property type="entry name" value="TEN-like_YD-shell"/>
</dbReference>
<accession>M1Z016</accession>
<gene>
    <name evidence="5" type="ORF">NITGR_430026</name>
</gene>
<dbReference type="PANTHER" id="PTHR11219:SF69">
    <property type="entry name" value="TENEURIN-A"/>
    <property type="match status" value="1"/>
</dbReference>
<dbReference type="OrthoDB" id="9816400at2"/>
<sequence>MAGSVSRSYDNSFRITSRSVNGGNTISFAYDQDDLLTSAGSETLTNDPNNGLLTGTSLGVVTDSYAYNGFAEMADYEAQVSGTPVFGTVFERDKLGRITKKTETVNGVTHVYDYTYDTAGRLHEVFKDSVLQNTYTYDANGNRLNNGAVYDDQDRLVSTSTATYTYTDNGELASKTEGGQTTTYNYDVVGNLISVTLPDSTLIEYVIDGANRRVGKRVDGVLVKGWLYKDSLNPIAELDGAGNVVARFIYSSKGNVPDYVIQGGVTYRIVSDHLGSPRQVINTSDGTVIQQLDYDEWGNVTVDTNPGFTPFGFAGGIYDQDTKLVRFGFRDYDAEVGRWTSKDPADFSGAMNLFGYARQDPINFVDATGKTDKPQKRPKNFLAKLRNFRGLNIISSTLDFCIDLYLRSLGDTKEETPNVESDVFRQGEDFELTIQGSEVPISFLAEVSITGDILHLKNIAVYGEGTQPLTGQTKYILQGKTQLTNLAKEEGFSKLRLTGVRVPASTSANPGKPIDIILDLD</sequence>
<organism evidence="5 6">
    <name type="scientific">Nitrospina gracilis (strain 3/211)</name>
    <dbReference type="NCBI Taxonomy" id="1266370"/>
    <lineage>
        <taxon>Bacteria</taxon>
        <taxon>Pseudomonadati</taxon>
        <taxon>Nitrospinota/Tectimicrobiota group</taxon>
        <taxon>Nitrospinota</taxon>
        <taxon>Nitrospinia</taxon>
        <taxon>Nitrospinales</taxon>
        <taxon>Nitrospinaceae</taxon>
        <taxon>Nitrospina</taxon>
    </lineage>
</organism>
<dbReference type="InterPro" id="IPR022385">
    <property type="entry name" value="Rhs_assc_core"/>
</dbReference>
<name>M1Z016_NITG3</name>
<dbReference type="InParanoid" id="M1Z016"/>
<evidence type="ECO:0000259" key="4">
    <source>
        <dbReference type="Pfam" id="PF25023"/>
    </source>
</evidence>
<dbReference type="HOGENOM" id="CLU_522559_0_0_0"/>
<evidence type="ECO:0000313" key="6">
    <source>
        <dbReference type="Proteomes" id="UP000011704"/>
    </source>
</evidence>
<evidence type="ECO:0000313" key="5">
    <source>
        <dbReference type="EMBL" id="CCQ90859.1"/>
    </source>
</evidence>
<dbReference type="Pfam" id="PF25023">
    <property type="entry name" value="TEN_YD-shell"/>
    <property type="match status" value="1"/>
</dbReference>
<dbReference type="InterPro" id="IPR006530">
    <property type="entry name" value="YD"/>
</dbReference>